<evidence type="ECO:0000313" key="2">
    <source>
        <dbReference type="EMBL" id="EHS63032.1"/>
    </source>
</evidence>
<keyword evidence="3" id="KW-1185">Reference proteome</keyword>
<organism evidence="2 3">
    <name type="scientific">Puccinia graminis f. sp. tritici (strain CRL 75-36-700-3 / race SCCL)</name>
    <name type="common">Black stem rust fungus</name>
    <dbReference type="NCBI Taxonomy" id="418459"/>
    <lineage>
        <taxon>Eukaryota</taxon>
        <taxon>Fungi</taxon>
        <taxon>Dikarya</taxon>
        <taxon>Basidiomycota</taxon>
        <taxon>Pucciniomycotina</taxon>
        <taxon>Pucciniomycetes</taxon>
        <taxon>Pucciniales</taxon>
        <taxon>Pucciniaceae</taxon>
        <taxon>Puccinia</taxon>
    </lineage>
</organism>
<dbReference type="SUPFAM" id="SSF56672">
    <property type="entry name" value="DNA/RNA polymerases"/>
    <property type="match status" value="1"/>
</dbReference>
<proteinExistence type="predicted"/>
<evidence type="ECO:0000313" key="3">
    <source>
        <dbReference type="Proteomes" id="UP000008783"/>
    </source>
</evidence>
<dbReference type="InterPro" id="IPR043502">
    <property type="entry name" value="DNA/RNA_pol_sf"/>
</dbReference>
<dbReference type="RefSeq" id="XP_003890036.1">
    <property type="nucleotide sequence ID" value="XM_003889987.1"/>
</dbReference>
<gene>
    <name evidence="2" type="ORF">PGTG_21324</name>
</gene>
<dbReference type="EMBL" id="DS178278">
    <property type="protein sequence ID" value="EHS63032.1"/>
    <property type="molecule type" value="Genomic_DNA"/>
</dbReference>
<feature type="compositionally biased region" description="Polar residues" evidence="1">
    <location>
        <begin position="20"/>
        <end position="52"/>
    </location>
</feature>
<dbReference type="VEuPathDB" id="FungiDB:PGTG_21324"/>
<feature type="region of interest" description="Disordered" evidence="1">
    <location>
        <begin position="1"/>
        <end position="131"/>
    </location>
</feature>
<protein>
    <recommendedName>
        <fullName evidence="4">Reverse transcriptase domain-containing protein</fullName>
    </recommendedName>
</protein>
<feature type="compositionally biased region" description="Acidic residues" evidence="1">
    <location>
        <begin position="82"/>
        <end position="99"/>
    </location>
</feature>
<reference evidence="3" key="1">
    <citation type="journal article" date="2011" name="Proc. Natl. Acad. Sci. U.S.A.">
        <title>Obligate biotrophy features unraveled by the genomic analysis of rust fungi.</title>
        <authorList>
            <person name="Duplessis S."/>
            <person name="Cuomo C.A."/>
            <person name="Lin Y.-C."/>
            <person name="Aerts A."/>
            <person name="Tisserant E."/>
            <person name="Veneault-Fourrey C."/>
            <person name="Joly D.L."/>
            <person name="Hacquard S."/>
            <person name="Amselem J."/>
            <person name="Cantarel B.L."/>
            <person name="Chiu R."/>
            <person name="Coutinho P.M."/>
            <person name="Feau N."/>
            <person name="Field M."/>
            <person name="Frey P."/>
            <person name="Gelhaye E."/>
            <person name="Goldberg J."/>
            <person name="Grabherr M.G."/>
            <person name="Kodira C.D."/>
            <person name="Kohler A."/>
            <person name="Kuees U."/>
            <person name="Lindquist E.A."/>
            <person name="Lucas S.M."/>
            <person name="Mago R."/>
            <person name="Mauceli E."/>
            <person name="Morin E."/>
            <person name="Murat C."/>
            <person name="Pangilinan J.L."/>
            <person name="Park R."/>
            <person name="Pearson M."/>
            <person name="Quesneville H."/>
            <person name="Rouhier N."/>
            <person name="Sakthikumar S."/>
            <person name="Salamov A.A."/>
            <person name="Schmutz J."/>
            <person name="Selles B."/>
            <person name="Shapiro H."/>
            <person name="Tanguay P."/>
            <person name="Tuskan G.A."/>
            <person name="Henrissat B."/>
            <person name="Van de Peer Y."/>
            <person name="Rouze P."/>
            <person name="Ellis J.G."/>
            <person name="Dodds P.N."/>
            <person name="Schein J.E."/>
            <person name="Zhong S."/>
            <person name="Hamelin R.C."/>
            <person name="Grigoriev I.V."/>
            <person name="Szabo L.J."/>
            <person name="Martin F."/>
        </authorList>
    </citation>
    <scope>NUCLEOTIDE SEQUENCE [LARGE SCALE GENOMIC DNA]</scope>
    <source>
        <strain evidence="3">CRL 75-36-700-3 / race SCCL</strain>
    </source>
</reference>
<evidence type="ECO:0008006" key="4">
    <source>
        <dbReference type="Google" id="ProtNLM"/>
    </source>
</evidence>
<dbReference type="KEGG" id="pgr:PGTG_21324"/>
<dbReference type="OrthoDB" id="10064489at2759"/>
<feature type="compositionally biased region" description="Low complexity" evidence="1">
    <location>
        <begin position="424"/>
        <end position="440"/>
    </location>
</feature>
<feature type="compositionally biased region" description="Polar residues" evidence="1">
    <location>
        <begin position="449"/>
        <end position="465"/>
    </location>
</feature>
<evidence type="ECO:0000256" key="1">
    <source>
        <dbReference type="SAM" id="MobiDB-lite"/>
    </source>
</evidence>
<feature type="region of interest" description="Disordered" evidence="1">
    <location>
        <begin position="398"/>
        <end position="514"/>
    </location>
</feature>
<dbReference type="InParanoid" id="H6QR57"/>
<dbReference type="Proteomes" id="UP000008783">
    <property type="component" value="Unassembled WGS sequence"/>
</dbReference>
<dbReference type="AlphaFoldDB" id="H6QR57"/>
<name>H6QR57_PUCGT</name>
<dbReference type="InterPro" id="IPR052055">
    <property type="entry name" value="Hepadnavirus_pol/RT"/>
</dbReference>
<dbReference type="GeneID" id="13540950"/>
<dbReference type="PANTHER" id="PTHR33050">
    <property type="entry name" value="REVERSE TRANSCRIPTASE DOMAIN-CONTAINING PROTEIN"/>
    <property type="match status" value="1"/>
</dbReference>
<dbReference type="HOGENOM" id="CLU_003292_3_0_1"/>
<dbReference type="PANTHER" id="PTHR33050:SF7">
    <property type="entry name" value="RIBONUCLEASE H"/>
    <property type="match status" value="1"/>
</dbReference>
<accession>H6QR57</accession>
<sequence length="1075" mass="120340">MSEPNQGKQAANQGKEPGPQNESPEDTNTPGLQQTQNLGPQGVTSQNATLAQAATGRTIASSKKSRLSSIAEKPPAKAIRNEEEEEESPDEDQDEEPEEILGLLRAAPKQGKKSQSSQKRARDADAPTDGGEESILLEKAMAAQKNGDTDRADMFFDLLAELRAKKPRPTHPEQEIQLIPQKSTAMIGIKSDNPQIKEGGLSFYGKGVNTFRDMGLPTFFDKNMKELKGPLPLTIFNKKWQDAAVLFHTDKRSKSEDSSETKDRYTGLKFQSEWEQSFSDWTINHRAFHLSLLNIYGFPTFGGWLLDHKANCDRIQTQHGFMAALRYDIQLRTNAFAHRVVVNGDPSVPDISVLRTDIAKDCYAEARNFDELGFRDINPYAQGGPRAHLDPLTCLPKPGKTAFVKPPSQPPQYQGAPGYGQFNPGYPQGFYPGGQYHYGYNSPIPNHYPPNQAQLGNNHGQGQRQQDARGNGNKGGYKGKNFNPSYQDQRRGNQQPPSQGGGQMVLSSNSPRATWQVEIPERDPEEDHETHEKGWPSKVSCEMNIQAWEEALRKADLLPEFQDVLDGFVNGFDQGIPQHRIGDQPHFTPPNHASALQAKDKIQKSICTELEAGRMFGPFEKDQVNEVFPFFRTNPLGAVINGDGSLRPINDLSYPHGKDGVPSVNSFVDADDFATSWDDFNKVASFFRKLKSPVLLAIFDWEKAYRQIPTAKDQWPYLMIKDFDDKIILDTRITFGGVAGCGSFGRPADAWKLIMKAEFDLLEVFRWVDDNLFIKTPGSKVTMKHIVDHSNTLGVKTNKTKFSPFQEEQKFIGFLWNGTSMTVRLPAEKIQKRIEQIKVFLEPGASSSFTDVEALAGRLNHVTFILPQLRCYLCSIYRWLKSWKFSMAPRNTPVDAKEDLSFWLHTLTTFSETRLLPNPNPTEVGWVGDASTSFGIGVVIGKKWTQLKAVAGWDTGVEPKKSIAWLETAAIRVGLLMLKQMKAIPGKSFIVWTDNTTAENAVHNRKSKDWAANEEWKRIQSLLIDMQVDLSAKRVTSKDNRADALSRGDMSGHSMRDFIPLILPPDLDLLLISPF</sequence>
<feature type="compositionally biased region" description="Polar residues" evidence="1">
    <location>
        <begin position="1"/>
        <end position="12"/>
    </location>
</feature>